<name>A0A929A0E6_LEPEC</name>
<protein>
    <submittedName>
        <fullName evidence="1">PEP-CTERM sorting domain-containing protein</fullName>
    </submittedName>
</protein>
<keyword evidence="2" id="KW-1185">Reference proteome</keyword>
<comment type="caution">
    <text evidence="1">The sequence shown here is derived from an EMBL/GenBank/DDBJ whole genome shotgun (WGS) entry which is preliminary data.</text>
</comment>
<dbReference type="InterPro" id="IPR013424">
    <property type="entry name" value="Ice-binding_C"/>
</dbReference>
<evidence type="ECO:0000313" key="2">
    <source>
        <dbReference type="Proteomes" id="UP000615026"/>
    </source>
</evidence>
<dbReference type="NCBIfam" id="TIGR02595">
    <property type="entry name" value="PEP_CTERM"/>
    <property type="match status" value="1"/>
</dbReference>
<dbReference type="EMBL" id="JADEXP010000558">
    <property type="protein sequence ID" value="MBE9070845.1"/>
    <property type="molecule type" value="Genomic_DNA"/>
</dbReference>
<dbReference type="RefSeq" id="WP_193996680.1">
    <property type="nucleotide sequence ID" value="NZ_JADEXP010000558.1"/>
</dbReference>
<organism evidence="1 2">
    <name type="scientific">Leptolyngbya cf. ectocarpi LEGE 11479</name>
    <dbReference type="NCBI Taxonomy" id="1828722"/>
    <lineage>
        <taxon>Bacteria</taxon>
        <taxon>Bacillati</taxon>
        <taxon>Cyanobacteriota</taxon>
        <taxon>Cyanophyceae</taxon>
        <taxon>Leptolyngbyales</taxon>
        <taxon>Leptolyngbyaceae</taxon>
        <taxon>Leptolyngbya group</taxon>
        <taxon>Leptolyngbya</taxon>
    </lineage>
</organism>
<dbReference type="Proteomes" id="UP000615026">
    <property type="component" value="Unassembled WGS sequence"/>
</dbReference>
<sequence length="185" mass="19466">MTTAALTALAPVVRAETVDYDVIVDVTSGPLAGDRYAGVTSVESANGLENDISQPVVIAFDFGGTEFTEADDSRDIDANSPRGNFHEGDFVGATYIVSSFGNNPTDIPLINGIAVDGFAIDNREFGYAVGADLYRGVVNYTLSSDSSEPTNPEPQSVPEPSLWLGLVTAGGWLSRRLNKETGVTG</sequence>
<proteinExistence type="predicted"/>
<gene>
    <name evidence="1" type="ORF">IQ260_29860</name>
</gene>
<accession>A0A929A0E6</accession>
<reference evidence="1" key="1">
    <citation type="submission" date="2020-10" db="EMBL/GenBank/DDBJ databases">
        <authorList>
            <person name="Castelo-Branco R."/>
            <person name="Eusebio N."/>
            <person name="Adriana R."/>
            <person name="Vieira A."/>
            <person name="Brugerolle De Fraissinette N."/>
            <person name="Rezende De Castro R."/>
            <person name="Schneider M.P."/>
            <person name="Vasconcelos V."/>
            <person name="Leao P.N."/>
        </authorList>
    </citation>
    <scope>NUCLEOTIDE SEQUENCE</scope>
    <source>
        <strain evidence="1">LEGE 11479</strain>
    </source>
</reference>
<evidence type="ECO:0000313" key="1">
    <source>
        <dbReference type="EMBL" id="MBE9070845.1"/>
    </source>
</evidence>
<dbReference type="AlphaFoldDB" id="A0A929A0E6"/>